<reference evidence="1 2" key="1">
    <citation type="journal article" date="2024" name="G3 (Bethesda)">
        <title>Genome assembly of Hibiscus sabdariffa L. provides insights into metabolisms of medicinal natural products.</title>
        <authorList>
            <person name="Kim T."/>
        </authorList>
    </citation>
    <scope>NUCLEOTIDE SEQUENCE [LARGE SCALE GENOMIC DNA]</scope>
    <source>
        <strain evidence="1">TK-2024</strain>
        <tissue evidence="1">Old leaves</tissue>
    </source>
</reference>
<organism evidence="1 2">
    <name type="scientific">Hibiscus sabdariffa</name>
    <name type="common">roselle</name>
    <dbReference type="NCBI Taxonomy" id="183260"/>
    <lineage>
        <taxon>Eukaryota</taxon>
        <taxon>Viridiplantae</taxon>
        <taxon>Streptophyta</taxon>
        <taxon>Embryophyta</taxon>
        <taxon>Tracheophyta</taxon>
        <taxon>Spermatophyta</taxon>
        <taxon>Magnoliopsida</taxon>
        <taxon>eudicotyledons</taxon>
        <taxon>Gunneridae</taxon>
        <taxon>Pentapetalae</taxon>
        <taxon>rosids</taxon>
        <taxon>malvids</taxon>
        <taxon>Malvales</taxon>
        <taxon>Malvaceae</taxon>
        <taxon>Malvoideae</taxon>
        <taxon>Hibiscus</taxon>
    </lineage>
</organism>
<evidence type="ECO:0000313" key="2">
    <source>
        <dbReference type="Proteomes" id="UP001472677"/>
    </source>
</evidence>
<comment type="caution">
    <text evidence="1">The sequence shown here is derived from an EMBL/GenBank/DDBJ whole genome shotgun (WGS) entry which is preliminary data.</text>
</comment>
<proteinExistence type="predicted"/>
<sequence length="86" mass="9394">MVATGQVDQQVVVQGTRHVQLSLLELHAHVLELLLEWTGDLPGQIARQICLPDGHFLLAAQQQADNGRLAVGFRTNPTFIPTTCPV</sequence>
<evidence type="ECO:0000313" key="1">
    <source>
        <dbReference type="EMBL" id="KAK8571413.1"/>
    </source>
</evidence>
<dbReference type="Proteomes" id="UP001472677">
    <property type="component" value="Unassembled WGS sequence"/>
</dbReference>
<dbReference type="EMBL" id="JBBPBM010000008">
    <property type="protein sequence ID" value="KAK8571413.1"/>
    <property type="molecule type" value="Genomic_DNA"/>
</dbReference>
<keyword evidence="2" id="KW-1185">Reference proteome</keyword>
<name>A0ABR2F318_9ROSI</name>
<protein>
    <submittedName>
        <fullName evidence="1">Uncharacterized protein</fullName>
    </submittedName>
</protein>
<accession>A0ABR2F318</accession>
<gene>
    <name evidence="1" type="ORF">V6N12_027502</name>
</gene>